<dbReference type="RefSeq" id="WP_069968866.1">
    <property type="nucleotide sequence ID" value="NZ_CM124774.1"/>
</dbReference>
<accession>A0A1E5QFD7</accession>
<proteinExistence type="predicted"/>
<dbReference type="OrthoDB" id="509458at2"/>
<organism evidence="2">
    <name type="scientific">Desertifilum tharense IPPAS B-1220</name>
    <dbReference type="NCBI Taxonomy" id="1781255"/>
    <lineage>
        <taxon>Bacteria</taxon>
        <taxon>Bacillati</taxon>
        <taxon>Cyanobacteriota</taxon>
        <taxon>Cyanophyceae</taxon>
        <taxon>Desertifilales</taxon>
        <taxon>Desertifilaceae</taxon>
        <taxon>Desertifilum</taxon>
    </lineage>
</organism>
<comment type="caution">
    <text evidence="2">The sequence shown here is derived from an EMBL/GenBank/DDBJ whole genome shotgun (WGS) entry which is preliminary data.</text>
</comment>
<dbReference type="STRING" id="1781255.BH720_19330"/>
<evidence type="ECO:0008006" key="3">
    <source>
        <dbReference type="Google" id="ProtNLM"/>
    </source>
</evidence>
<dbReference type="AlphaFoldDB" id="A0A1E5QFD7"/>
<keyword evidence="1" id="KW-0732">Signal</keyword>
<dbReference type="SUPFAM" id="SSF56925">
    <property type="entry name" value="OMPA-like"/>
    <property type="match status" value="1"/>
</dbReference>
<feature type="chain" id="PRO_5009184253" description="Outer membrane protein beta-barrel domain-containing protein" evidence="1">
    <location>
        <begin position="27"/>
        <end position="233"/>
    </location>
</feature>
<dbReference type="EMBL" id="MJGC01000088">
    <property type="protein sequence ID" value="OEJ73395.1"/>
    <property type="molecule type" value="Genomic_DNA"/>
</dbReference>
<evidence type="ECO:0000256" key="1">
    <source>
        <dbReference type="SAM" id="SignalP"/>
    </source>
</evidence>
<name>A0A1E5QFD7_9CYAN</name>
<dbReference type="InterPro" id="IPR011250">
    <property type="entry name" value="OMP/PagP_B-barrel"/>
</dbReference>
<protein>
    <recommendedName>
        <fullName evidence="3">Outer membrane protein beta-barrel domain-containing protein</fullName>
    </recommendedName>
</protein>
<evidence type="ECO:0000313" key="2">
    <source>
        <dbReference type="EMBL" id="OEJ73395.1"/>
    </source>
</evidence>
<reference evidence="2" key="1">
    <citation type="submission" date="2016-09" db="EMBL/GenBank/DDBJ databases">
        <title>Draft genome of thermotolerant cyanobacterium Desertifilum sp. strain IPPAS B-1220.</title>
        <authorList>
            <person name="Sinetova M.A."/>
            <person name="Bolakhan K."/>
            <person name="Zayadan B.K."/>
            <person name="Mironov K.S."/>
            <person name="Ustinova V."/>
            <person name="Kupriyanova E.V."/>
            <person name="Sidorov R.A."/>
            <person name="Skrypnik A.N."/>
            <person name="Gogoleva N.E."/>
            <person name="Gogolev Y.V."/>
            <person name="Los D.A."/>
        </authorList>
    </citation>
    <scope>NUCLEOTIDE SEQUENCE [LARGE SCALE GENOMIC DNA]</scope>
    <source>
        <strain evidence="2">IPPAS B-1220</strain>
    </source>
</reference>
<gene>
    <name evidence="2" type="ORF">BH720_19330</name>
</gene>
<sequence>MRHLTQFLPLSAVLASLLGGSLCAIAQEIEPLSPELSTVAETESEPASSETAQIPFPGTSITNAASLSEQPAFTPVPELAQLSEVRIAQGVEPRQLSGGVSYVGIGANIGVGGDSAIGRFGFAAVSKIGFTQNLSVRPSLIVNNRVSLLVPITYDLIVGREPFDPVAFAPFVGGGVAFDFSGRVGPMLTGGVDFPLTPQLTATGSANVAFLGDSTKFGILVGVGYNFGGLFER</sequence>
<feature type="signal peptide" evidence="1">
    <location>
        <begin position="1"/>
        <end position="26"/>
    </location>
</feature>